<evidence type="ECO:0000313" key="2">
    <source>
        <dbReference type="Proteomes" id="UP001159427"/>
    </source>
</evidence>
<proteinExistence type="predicted"/>
<accession>A0ABN8RTS3</accession>
<dbReference type="InterPro" id="IPR052652">
    <property type="entry name" value="Telomerase_Complex_Comp"/>
</dbReference>
<dbReference type="Gene3D" id="1.25.40.370">
    <property type="match status" value="1"/>
</dbReference>
<name>A0ABN8RTS3_9CNID</name>
<sequence length="175" mass="19533">MRKLTELPTALVGAERWQIFLESVCCIPFIEAKCSVGLVYELINEIKQASTLARSHGNQQTALSFKEFAQMLSENVQVLDQYPECTLQQSANFPDSSAPAKTAQTYIASLTNKPHWLCHVNKPQELSAKVLSLNWGRFSGSQSIVFSPDGRYLCCGTKSETGRTYYLTVWDVETG</sequence>
<feature type="non-terminal residue" evidence="1">
    <location>
        <position position="175"/>
    </location>
</feature>
<gene>
    <name evidence="1" type="ORF">PEVE_00013812</name>
</gene>
<protein>
    <submittedName>
        <fullName evidence="1">Uncharacterized protein</fullName>
    </submittedName>
</protein>
<comment type="caution">
    <text evidence="1">The sequence shown here is derived from an EMBL/GenBank/DDBJ whole genome shotgun (WGS) entry which is preliminary data.</text>
</comment>
<dbReference type="PANTHER" id="PTHR44791:SF1">
    <property type="entry name" value="TELOMERASE PROTEIN COMPONENT 1"/>
    <property type="match status" value="1"/>
</dbReference>
<evidence type="ECO:0000313" key="1">
    <source>
        <dbReference type="EMBL" id="CAH3181730.1"/>
    </source>
</evidence>
<organism evidence="1 2">
    <name type="scientific">Porites evermanni</name>
    <dbReference type="NCBI Taxonomy" id="104178"/>
    <lineage>
        <taxon>Eukaryota</taxon>
        <taxon>Metazoa</taxon>
        <taxon>Cnidaria</taxon>
        <taxon>Anthozoa</taxon>
        <taxon>Hexacorallia</taxon>
        <taxon>Scleractinia</taxon>
        <taxon>Fungiina</taxon>
        <taxon>Poritidae</taxon>
        <taxon>Porites</taxon>
    </lineage>
</organism>
<dbReference type="PANTHER" id="PTHR44791">
    <property type="entry name" value="TELOMERASE PROTEIN COMPONENT 1 TEP1"/>
    <property type="match status" value="1"/>
</dbReference>
<dbReference type="EMBL" id="CALNXI010002024">
    <property type="protein sequence ID" value="CAH3181730.1"/>
    <property type="molecule type" value="Genomic_DNA"/>
</dbReference>
<dbReference type="SUPFAM" id="SSF50993">
    <property type="entry name" value="Peptidase/esterase 'gauge' domain"/>
    <property type="match status" value="1"/>
</dbReference>
<dbReference type="Proteomes" id="UP001159427">
    <property type="component" value="Unassembled WGS sequence"/>
</dbReference>
<keyword evidence="2" id="KW-1185">Reference proteome</keyword>
<reference evidence="1 2" key="1">
    <citation type="submission" date="2022-05" db="EMBL/GenBank/DDBJ databases">
        <authorList>
            <consortium name="Genoscope - CEA"/>
            <person name="William W."/>
        </authorList>
    </citation>
    <scope>NUCLEOTIDE SEQUENCE [LARGE SCALE GENOMIC DNA]</scope>
</reference>